<reference evidence="2 3" key="1">
    <citation type="submission" date="2020-03" db="EMBL/GenBank/DDBJ databases">
        <authorList>
            <person name="Kim M.K."/>
        </authorList>
    </citation>
    <scope>NUCLEOTIDE SEQUENCE [LARGE SCALE GENOMIC DNA]</scope>
    <source>
        <strain evidence="2 3">BT328</strain>
    </source>
</reference>
<feature type="chain" id="PRO_5026272204" description="Outer membrane beta-barrel protein" evidence="1">
    <location>
        <begin position="19"/>
        <end position="231"/>
    </location>
</feature>
<sequence length="231" mass="25104">MKQLFCIFLFITYTSALAQNTSLYGGAGFFRLGYGNLHQIGQTLAQFTPTQPASSRNDFVYMGGEGYARLDKYILGGGGYGMAQRSISTPGFYASPFSGGGYLYLGRIVVNTRRFWLYPMAGAGMTVVGMTQRELLSSGLQESSVMLPTVNAQFGLGADWLLAAFGEGDTFGGALLGLRAGYQISPYSSGWQTTGDRIIADRPSYSTRGFFVTMTIGVGAFRYVRTKQFIH</sequence>
<evidence type="ECO:0008006" key="4">
    <source>
        <dbReference type="Google" id="ProtNLM"/>
    </source>
</evidence>
<protein>
    <recommendedName>
        <fullName evidence="4">Outer membrane beta-barrel protein</fullName>
    </recommendedName>
</protein>
<proteinExistence type="predicted"/>
<name>A0A6G9ARL4_9BACT</name>
<dbReference type="KEGG" id="spib:G8759_22160"/>
<accession>A0A6G9ARL4</accession>
<organism evidence="2 3">
    <name type="scientific">Spirosoma aureum</name>
    <dbReference type="NCBI Taxonomy" id="2692134"/>
    <lineage>
        <taxon>Bacteria</taxon>
        <taxon>Pseudomonadati</taxon>
        <taxon>Bacteroidota</taxon>
        <taxon>Cytophagia</taxon>
        <taxon>Cytophagales</taxon>
        <taxon>Cytophagaceae</taxon>
        <taxon>Spirosoma</taxon>
    </lineage>
</organism>
<evidence type="ECO:0000313" key="2">
    <source>
        <dbReference type="EMBL" id="QIP15132.1"/>
    </source>
</evidence>
<dbReference type="AlphaFoldDB" id="A0A6G9ARL4"/>
<dbReference type="EMBL" id="CP050063">
    <property type="protein sequence ID" value="QIP15132.1"/>
    <property type="molecule type" value="Genomic_DNA"/>
</dbReference>
<feature type="signal peptide" evidence="1">
    <location>
        <begin position="1"/>
        <end position="18"/>
    </location>
</feature>
<gene>
    <name evidence="2" type="ORF">G8759_22160</name>
</gene>
<evidence type="ECO:0000313" key="3">
    <source>
        <dbReference type="Proteomes" id="UP000501802"/>
    </source>
</evidence>
<dbReference type="RefSeq" id="WP_167212579.1">
    <property type="nucleotide sequence ID" value="NZ_CP050063.1"/>
</dbReference>
<keyword evidence="3" id="KW-1185">Reference proteome</keyword>
<dbReference type="Proteomes" id="UP000501802">
    <property type="component" value="Chromosome"/>
</dbReference>
<keyword evidence="1" id="KW-0732">Signal</keyword>
<evidence type="ECO:0000256" key="1">
    <source>
        <dbReference type="SAM" id="SignalP"/>
    </source>
</evidence>